<name>A0ABS5QHF4_9PROT</name>
<keyword evidence="4 5" id="KW-0274">FAD</keyword>
<organism evidence="9 10">
    <name type="scientific">Roseococcus pinisoli</name>
    <dbReference type="NCBI Taxonomy" id="2835040"/>
    <lineage>
        <taxon>Bacteria</taxon>
        <taxon>Pseudomonadati</taxon>
        <taxon>Pseudomonadota</taxon>
        <taxon>Alphaproteobacteria</taxon>
        <taxon>Acetobacterales</taxon>
        <taxon>Roseomonadaceae</taxon>
        <taxon>Roseococcus</taxon>
    </lineage>
</organism>
<accession>A0ABS5QHF4</accession>
<dbReference type="InterPro" id="IPR037069">
    <property type="entry name" value="AcylCoA_DH/ox_N_sf"/>
</dbReference>
<keyword evidence="5" id="KW-0560">Oxidoreductase</keyword>
<protein>
    <submittedName>
        <fullName evidence="9">Acyl-CoA dehydrogenase family protein</fullName>
    </submittedName>
</protein>
<dbReference type="Pfam" id="PF00441">
    <property type="entry name" value="Acyl-CoA_dh_1"/>
    <property type="match status" value="1"/>
</dbReference>
<dbReference type="InterPro" id="IPR046373">
    <property type="entry name" value="Acyl-CoA_Oxase/DH_mid-dom_sf"/>
</dbReference>
<evidence type="ECO:0000256" key="4">
    <source>
        <dbReference type="ARBA" id="ARBA00022827"/>
    </source>
</evidence>
<dbReference type="Gene3D" id="2.40.110.10">
    <property type="entry name" value="Butyryl-CoA Dehydrogenase, subunit A, domain 2"/>
    <property type="match status" value="1"/>
</dbReference>
<dbReference type="InterPro" id="IPR009075">
    <property type="entry name" value="AcylCo_DH/oxidase_C"/>
</dbReference>
<evidence type="ECO:0000313" key="10">
    <source>
        <dbReference type="Proteomes" id="UP000766336"/>
    </source>
</evidence>
<evidence type="ECO:0000259" key="7">
    <source>
        <dbReference type="Pfam" id="PF02770"/>
    </source>
</evidence>
<evidence type="ECO:0000259" key="8">
    <source>
        <dbReference type="Pfam" id="PF02771"/>
    </source>
</evidence>
<evidence type="ECO:0000259" key="6">
    <source>
        <dbReference type="Pfam" id="PF00441"/>
    </source>
</evidence>
<comment type="caution">
    <text evidence="9">The sequence shown here is derived from an EMBL/GenBank/DDBJ whole genome shotgun (WGS) entry which is preliminary data.</text>
</comment>
<dbReference type="EMBL" id="JAHCDA010000004">
    <property type="protein sequence ID" value="MBS7813105.1"/>
    <property type="molecule type" value="Genomic_DNA"/>
</dbReference>
<dbReference type="InterPro" id="IPR013786">
    <property type="entry name" value="AcylCoA_DH/ox_N"/>
</dbReference>
<dbReference type="Gene3D" id="1.20.140.10">
    <property type="entry name" value="Butyryl-CoA Dehydrogenase, subunit A, domain 3"/>
    <property type="match status" value="1"/>
</dbReference>
<dbReference type="Gene3D" id="1.10.540.10">
    <property type="entry name" value="Acyl-CoA dehydrogenase/oxidase, N-terminal domain"/>
    <property type="match status" value="1"/>
</dbReference>
<feature type="domain" description="Acyl-CoA dehydrogenase/oxidase C-terminal" evidence="6">
    <location>
        <begin position="239"/>
        <end position="386"/>
    </location>
</feature>
<reference evidence="9 10" key="1">
    <citation type="submission" date="2021-05" db="EMBL/GenBank/DDBJ databases">
        <title>Roseococcus sp. XZZS9, whole genome shotgun sequencing project.</title>
        <authorList>
            <person name="Zhao G."/>
            <person name="Shen L."/>
        </authorList>
    </citation>
    <scope>NUCLEOTIDE SEQUENCE [LARGE SCALE GENOMIC DNA]</scope>
    <source>
        <strain evidence="9 10">XZZS9</strain>
    </source>
</reference>
<comment type="similarity">
    <text evidence="2 5">Belongs to the acyl-CoA dehydrogenase family.</text>
</comment>
<feature type="domain" description="Acyl-CoA dehydrogenase/oxidase N-terminal" evidence="8">
    <location>
        <begin position="6"/>
        <end position="109"/>
    </location>
</feature>
<proteinExistence type="inferred from homology"/>
<keyword evidence="10" id="KW-1185">Reference proteome</keyword>
<dbReference type="Pfam" id="PF02771">
    <property type="entry name" value="Acyl-CoA_dh_N"/>
    <property type="match status" value="1"/>
</dbReference>
<dbReference type="PIRSF" id="PIRSF016578">
    <property type="entry name" value="HsaA"/>
    <property type="match status" value="1"/>
</dbReference>
<dbReference type="RefSeq" id="WP_213671804.1">
    <property type="nucleotide sequence ID" value="NZ_JAHCDA010000004.1"/>
</dbReference>
<dbReference type="PANTHER" id="PTHR43884:SF12">
    <property type="entry name" value="ISOVALERYL-COA DEHYDROGENASE, MITOCHONDRIAL-RELATED"/>
    <property type="match status" value="1"/>
</dbReference>
<evidence type="ECO:0000313" key="9">
    <source>
        <dbReference type="EMBL" id="MBS7813105.1"/>
    </source>
</evidence>
<dbReference type="PANTHER" id="PTHR43884">
    <property type="entry name" value="ACYL-COA DEHYDROGENASE"/>
    <property type="match status" value="1"/>
</dbReference>
<dbReference type="InterPro" id="IPR050032">
    <property type="entry name" value="AcdA"/>
</dbReference>
<dbReference type="InterPro" id="IPR009100">
    <property type="entry name" value="AcylCoA_DH/oxidase_NM_dom_sf"/>
</dbReference>
<evidence type="ECO:0000256" key="2">
    <source>
        <dbReference type="ARBA" id="ARBA00009347"/>
    </source>
</evidence>
<evidence type="ECO:0000256" key="5">
    <source>
        <dbReference type="RuleBase" id="RU362125"/>
    </source>
</evidence>
<dbReference type="Proteomes" id="UP000766336">
    <property type="component" value="Unassembled WGS sequence"/>
</dbReference>
<evidence type="ECO:0000256" key="1">
    <source>
        <dbReference type="ARBA" id="ARBA00001974"/>
    </source>
</evidence>
<dbReference type="SUPFAM" id="SSF47203">
    <property type="entry name" value="Acyl-CoA dehydrogenase C-terminal domain-like"/>
    <property type="match status" value="1"/>
</dbReference>
<evidence type="ECO:0000256" key="3">
    <source>
        <dbReference type="ARBA" id="ARBA00022630"/>
    </source>
</evidence>
<dbReference type="Pfam" id="PF02770">
    <property type="entry name" value="Acyl-CoA_dh_M"/>
    <property type="match status" value="1"/>
</dbReference>
<dbReference type="InterPro" id="IPR036250">
    <property type="entry name" value="AcylCo_DH-like_C"/>
</dbReference>
<gene>
    <name evidence="9" type="ORF">KHU32_19325</name>
</gene>
<dbReference type="NCBIfam" id="NF042439">
    <property type="entry name" value="SulpropCoADesulf"/>
    <property type="match status" value="1"/>
</dbReference>
<sequence>MLFNLTPEQIRLQGLAREVADGFVSARAAETDRSEAYPWDNVRELTKAGLIGYTIPKEYGGAGGSFFDAVLIIEEMARVCGVTGRIAVEANMGAISAVMRYGTEAQKKMAAGIVLAGDKPAICITEPEAGSAATEMTTSAVKRGDVYVLNGKKHWITGAGVSKLHLVFARVFDEAGREQGIGGFLVHRDDEKALEARGFRIGKREPTMGLRGIPESEVIMENHEVPAAMALQPPGGWHRGFAELMNAYNSQRVGAGTVALGIAQGAFEHALAYAKQREQFGRPIAEFQGLQWMLADMSVQLSAARLALYNAAASADPFPDPLLAAQAKVLASEMAIKVTTDALQVFGARGYSRNLPLERMTRDARMFTIGGGTAQVLRTQIASRLLGWKLPQARDGYQRQAAKLAAE</sequence>
<feature type="domain" description="Acyl-CoA oxidase/dehydrogenase middle" evidence="7">
    <location>
        <begin position="121"/>
        <end position="222"/>
    </location>
</feature>
<keyword evidence="3 5" id="KW-0285">Flavoprotein</keyword>
<dbReference type="SUPFAM" id="SSF56645">
    <property type="entry name" value="Acyl-CoA dehydrogenase NM domain-like"/>
    <property type="match status" value="1"/>
</dbReference>
<comment type="cofactor">
    <cofactor evidence="1 5">
        <name>FAD</name>
        <dbReference type="ChEBI" id="CHEBI:57692"/>
    </cofactor>
</comment>
<dbReference type="InterPro" id="IPR006091">
    <property type="entry name" value="Acyl-CoA_Oxase/DH_mid-dom"/>
</dbReference>